<dbReference type="Gene3D" id="3.50.50.60">
    <property type="entry name" value="FAD/NAD(P)-binding domain"/>
    <property type="match status" value="1"/>
</dbReference>
<evidence type="ECO:0000256" key="4">
    <source>
        <dbReference type="ARBA" id="ARBA00023002"/>
    </source>
</evidence>
<keyword evidence="2" id="KW-0285">Flavoprotein</keyword>
<evidence type="ECO:0000256" key="3">
    <source>
        <dbReference type="ARBA" id="ARBA00022827"/>
    </source>
</evidence>
<dbReference type="InterPro" id="IPR036188">
    <property type="entry name" value="FAD/NAD-bd_sf"/>
</dbReference>
<dbReference type="InterPro" id="IPR006076">
    <property type="entry name" value="FAD-dep_OxRdtase"/>
</dbReference>
<evidence type="ECO:0000256" key="5">
    <source>
        <dbReference type="ARBA" id="ARBA00037941"/>
    </source>
</evidence>
<name>A0A6V7D8X9_9XANT</name>
<reference evidence="7" key="1">
    <citation type="submission" date="2020-07" db="EMBL/GenBank/DDBJ databases">
        <authorList>
            <person name="Pothier F. J."/>
        </authorList>
    </citation>
    <scope>NUCLEOTIDE SEQUENCE</scope>
    <source>
        <strain evidence="7">CFBP 8129</strain>
    </source>
</reference>
<evidence type="ECO:0000256" key="1">
    <source>
        <dbReference type="ARBA" id="ARBA00001974"/>
    </source>
</evidence>
<feature type="domain" description="FAD dependent oxidoreductase" evidence="6">
    <location>
        <begin position="6"/>
        <end position="366"/>
    </location>
</feature>
<dbReference type="AlphaFoldDB" id="A0A6V7D8X9"/>
<gene>
    <name evidence="7" type="primary">lhgD</name>
    <name evidence="7" type="ORF">CFBP8129_21440</name>
</gene>
<comment type="similarity">
    <text evidence="5">Belongs to the L2HGDH family.</text>
</comment>
<dbReference type="SUPFAM" id="SSF51905">
    <property type="entry name" value="FAD/NAD(P)-binding domain"/>
    <property type="match status" value="1"/>
</dbReference>
<dbReference type="GO" id="GO:0047545">
    <property type="term" value="F:(S)-2-hydroxyglutarate dehydrogenase activity"/>
    <property type="evidence" value="ECO:0007669"/>
    <property type="project" value="TreeGrafter"/>
</dbReference>
<evidence type="ECO:0000313" key="7">
    <source>
        <dbReference type="EMBL" id="CAD0330330.1"/>
    </source>
</evidence>
<protein>
    <submittedName>
        <fullName evidence="7">L-2-hydroxyglutarate dehydrogenase</fullName>
    </submittedName>
</protein>
<organism evidence="7">
    <name type="scientific">Xanthomonas hortorum pv. gardneri</name>
    <dbReference type="NCBI Taxonomy" id="2754056"/>
    <lineage>
        <taxon>Bacteria</taxon>
        <taxon>Pseudomonadati</taxon>
        <taxon>Pseudomonadota</taxon>
        <taxon>Gammaproteobacteria</taxon>
        <taxon>Lysobacterales</taxon>
        <taxon>Lysobacteraceae</taxon>
        <taxon>Xanthomonas</taxon>
    </lineage>
</organism>
<keyword evidence="3" id="KW-0274">FAD</keyword>
<dbReference type="Pfam" id="PF01266">
    <property type="entry name" value="DAO"/>
    <property type="match status" value="1"/>
</dbReference>
<dbReference type="PANTHER" id="PTHR43104">
    <property type="entry name" value="L-2-HYDROXYGLUTARATE DEHYDROGENASE, MITOCHONDRIAL"/>
    <property type="match status" value="1"/>
</dbReference>
<evidence type="ECO:0000256" key="2">
    <source>
        <dbReference type="ARBA" id="ARBA00022630"/>
    </source>
</evidence>
<proteinExistence type="inferred from homology"/>
<evidence type="ECO:0000259" key="6">
    <source>
        <dbReference type="Pfam" id="PF01266"/>
    </source>
</evidence>
<accession>A0A6V7D8X9</accession>
<sequence length="391" mass="40707">MHDVECVVVGAGVVGLAIARHLALQGRAVLVLESQAAIGTGSSARNSEVIHAGLYYPAGSLKAQLCVSGNTVLYAYCEQRHVPYRRCGKLIIACDHAQREQLDRLHHNAVAGGAHGVAPLSQAQVRERAPQLRCVAALESTATGIIDSHALMLALLGDAEAHGATVALRTTVEHVEPNAAGFRLSIAGDGHAPVSLTCNWLVNAAGHGAPPLAARTDGLPARAQVRAYFAKGSYFTLAGRSPFGQLIYPLPEPGGLGVHLTLDLRGRARFGPDVEWVSAPDYHCEPTRADSFVAAIRRYWPGLPEGALQPGYCGVRPKISGPGEAAADFRIDGPGLHGIAGLVNLFGIESPGLTCCLSIAAHVAALLEDRPLQASTGSATHASPQAAATSC</sequence>
<dbReference type="EMBL" id="LR828253">
    <property type="protein sequence ID" value="CAD0330341.1"/>
    <property type="molecule type" value="Genomic_DNA"/>
</dbReference>
<dbReference type="Gene3D" id="3.30.9.10">
    <property type="entry name" value="D-Amino Acid Oxidase, subunit A, domain 2"/>
    <property type="match status" value="1"/>
</dbReference>
<dbReference type="PANTHER" id="PTHR43104:SF4">
    <property type="entry name" value="L-2-HYDROXYGLUTARATE DEHYDROGENASE, MITOCHONDRIAL"/>
    <property type="match status" value="1"/>
</dbReference>
<keyword evidence="4" id="KW-0560">Oxidoreductase</keyword>
<comment type="cofactor">
    <cofactor evidence="1">
        <name>FAD</name>
        <dbReference type="ChEBI" id="CHEBI:57692"/>
    </cofactor>
</comment>
<dbReference type="RefSeq" id="WP_006451334.1">
    <property type="nucleotide sequence ID" value="NZ_CP018728.1"/>
</dbReference>
<dbReference type="EMBL" id="LR828253">
    <property type="protein sequence ID" value="CAD0330330.1"/>
    <property type="molecule type" value="Genomic_DNA"/>
</dbReference>